<comment type="similarity">
    <text evidence="2 6">Belongs to the BI1 family.</text>
</comment>
<feature type="transmembrane region" description="Helical" evidence="6">
    <location>
        <begin position="98"/>
        <end position="117"/>
    </location>
</feature>
<feature type="transmembrane region" description="Helical" evidence="6">
    <location>
        <begin position="123"/>
        <end position="142"/>
    </location>
</feature>
<accession>A0AAQ1ZJ12</accession>
<evidence type="ECO:0000256" key="3">
    <source>
        <dbReference type="ARBA" id="ARBA00022692"/>
    </source>
</evidence>
<dbReference type="EMBL" id="UGTJ01000001">
    <property type="protein sequence ID" value="SUB79853.1"/>
    <property type="molecule type" value="Genomic_DNA"/>
</dbReference>
<dbReference type="GeneID" id="93535988"/>
<evidence type="ECO:0000256" key="1">
    <source>
        <dbReference type="ARBA" id="ARBA00004141"/>
    </source>
</evidence>
<evidence type="ECO:0000256" key="6">
    <source>
        <dbReference type="RuleBase" id="RU004379"/>
    </source>
</evidence>
<comment type="caution">
    <text evidence="7">The sequence shown here is derived from an EMBL/GenBank/DDBJ whole genome shotgun (WGS) entry which is preliminary data.</text>
</comment>
<feature type="transmembrane region" description="Helical" evidence="6">
    <location>
        <begin position="35"/>
        <end position="56"/>
    </location>
</feature>
<dbReference type="PANTHER" id="PTHR23291:SF50">
    <property type="entry name" value="PROTEIN LIFEGUARD 4"/>
    <property type="match status" value="1"/>
</dbReference>
<proteinExistence type="inferred from homology"/>
<dbReference type="RefSeq" id="WP_004345179.1">
    <property type="nucleotide sequence ID" value="NZ_CAUUQQ010000029.1"/>
</dbReference>
<evidence type="ECO:0000313" key="8">
    <source>
        <dbReference type="Proteomes" id="UP000255283"/>
    </source>
</evidence>
<evidence type="ECO:0000256" key="5">
    <source>
        <dbReference type="ARBA" id="ARBA00023136"/>
    </source>
</evidence>
<keyword evidence="3 6" id="KW-0812">Transmembrane</keyword>
<dbReference type="AlphaFoldDB" id="A0AAQ1ZJ12"/>
<reference evidence="7 8" key="1">
    <citation type="submission" date="2018-06" db="EMBL/GenBank/DDBJ databases">
        <authorList>
            <consortium name="Pathogen Informatics"/>
            <person name="Doyle S."/>
        </authorList>
    </citation>
    <scope>NUCLEOTIDE SEQUENCE [LARGE SCALE GENOMIC DNA]</scope>
    <source>
        <strain evidence="7 8">NCTC13063</strain>
    </source>
</reference>
<feature type="transmembrane region" description="Helical" evidence="6">
    <location>
        <begin position="179"/>
        <end position="196"/>
    </location>
</feature>
<dbReference type="PANTHER" id="PTHR23291">
    <property type="entry name" value="BAX INHIBITOR-RELATED"/>
    <property type="match status" value="1"/>
</dbReference>
<evidence type="ECO:0000313" key="7">
    <source>
        <dbReference type="EMBL" id="SUB79853.1"/>
    </source>
</evidence>
<evidence type="ECO:0000256" key="4">
    <source>
        <dbReference type="ARBA" id="ARBA00022989"/>
    </source>
</evidence>
<organism evidence="7 8">
    <name type="scientific">Segatella buccae</name>
    <dbReference type="NCBI Taxonomy" id="28126"/>
    <lineage>
        <taxon>Bacteria</taxon>
        <taxon>Pseudomonadati</taxon>
        <taxon>Bacteroidota</taxon>
        <taxon>Bacteroidia</taxon>
        <taxon>Bacteroidales</taxon>
        <taxon>Prevotellaceae</taxon>
        <taxon>Segatella</taxon>
    </lineage>
</organism>
<sequence>MTQDELYKVINAAEGRTDTRSKELNLAFPALMRKVYTWMALALAITGITAYGVATSPALLTAIFTNKLLFYGLIIAELGIVFYTTARLAKLSLSTATLLFILFSVINGATLASVFVIYTMSSIATTFFVTAGTFGAMAFIGYTTKRDLTKMGGILMMALIGLIIAAVVNMFLHNSTFDLIVSGLGVLIFTGLTAWDSQAIKRMLQEQYDMSEGAQKVALLGSLSLYLDFINMFLYLLRFLGDRK</sequence>
<feature type="transmembrane region" description="Helical" evidence="6">
    <location>
        <begin position="217"/>
        <end position="237"/>
    </location>
</feature>
<feature type="transmembrane region" description="Helical" evidence="6">
    <location>
        <begin position="154"/>
        <end position="173"/>
    </location>
</feature>
<feature type="transmembrane region" description="Helical" evidence="6">
    <location>
        <begin position="68"/>
        <end position="86"/>
    </location>
</feature>
<keyword evidence="5 6" id="KW-0472">Membrane</keyword>
<dbReference type="Pfam" id="PF01027">
    <property type="entry name" value="Bax1-I"/>
    <property type="match status" value="1"/>
</dbReference>
<keyword evidence="4 6" id="KW-1133">Transmembrane helix</keyword>
<name>A0AAQ1ZJ12_9BACT</name>
<dbReference type="GO" id="GO:0005886">
    <property type="term" value="C:plasma membrane"/>
    <property type="evidence" value="ECO:0007669"/>
    <property type="project" value="TreeGrafter"/>
</dbReference>
<dbReference type="Proteomes" id="UP000255283">
    <property type="component" value="Unassembled WGS sequence"/>
</dbReference>
<comment type="subcellular location">
    <subcellularLocation>
        <location evidence="1">Membrane</location>
        <topology evidence="1">Multi-pass membrane protein</topology>
    </subcellularLocation>
</comment>
<dbReference type="CDD" id="cd10432">
    <property type="entry name" value="BI-1-like_bacterial"/>
    <property type="match status" value="1"/>
</dbReference>
<protein>
    <submittedName>
        <fullName evidence="7">Inner membrane protein YbhL</fullName>
    </submittedName>
</protein>
<evidence type="ECO:0000256" key="2">
    <source>
        <dbReference type="ARBA" id="ARBA00010350"/>
    </source>
</evidence>
<gene>
    <name evidence="7" type="primary">ybhL</name>
    <name evidence="7" type="ORF">NCTC13063_01130</name>
</gene>
<dbReference type="InterPro" id="IPR006214">
    <property type="entry name" value="Bax_inhibitor_1-related"/>
</dbReference>